<evidence type="ECO:0000313" key="2">
    <source>
        <dbReference type="Proteomes" id="UP001500973"/>
    </source>
</evidence>
<evidence type="ECO:0000313" key="1">
    <source>
        <dbReference type="EMBL" id="GAA1418231.1"/>
    </source>
</evidence>
<reference evidence="2" key="1">
    <citation type="journal article" date="2019" name="Int. J. Syst. Evol. Microbiol.">
        <title>The Global Catalogue of Microorganisms (GCM) 10K type strain sequencing project: providing services to taxonomists for standard genome sequencing and annotation.</title>
        <authorList>
            <consortium name="The Broad Institute Genomics Platform"/>
            <consortium name="The Broad Institute Genome Sequencing Center for Infectious Disease"/>
            <person name="Wu L."/>
            <person name="Ma J."/>
        </authorList>
    </citation>
    <scope>NUCLEOTIDE SEQUENCE [LARGE SCALE GENOMIC DNA]</scope>
    <source>
        <strain evidence="2">JCM 11756</strain>
    </source>
</reference>
<dbReference type="Gene3D" id="1.10.260.40">
    <property type="entry name" value="lambda repressor-like DNA-binding domains"/>
    <property type="match status" value="1"/>
</dbReference>
<accession>A0ABP4JFK5</accession>
<dbReference type="InterPro" id="IPR010982">
    <property type="entry name" value="Lambda_DNA-bd_dom_sf"/>
</dbReference>
<keyword evidence="2" id="KW-1185">Reference proteome</keyword>
<comment type="caution">
    <text evidence="1">The sequence shown here is derived from an EMBL/GenBank/DDBJ whole genome shotgun (WGS) entry which is preliminary data.</text>
</comment>
<sequence length="152" mass="16970">MASISSDGNGTTEPSSLAQRLEDIINAYYRGNRPPYSRIAEEIRQSTGRTFSATYLWELATGRKRNVTRDQLRVLAEHFGVTPDYFTDEEVSERVRRQMEFAAALGNSKVRTLAFRADSLSEAGLDALLTLVNAMSDQSGSQRRHRPAGRKG</sequence>
<protein>
    <submittedName>
        <fullName evidence="1">Helix-turn-helix domain-containing protein</fullName>
    </submittedName>
</protein>
<gene>
    <name evidence="1" type="ORF">GCM10009601_13530</name>
</gene>
<organism evidence="1 2">
    <name type="scientific">Streptomyces thermospinosisporus</name>
    <dbReference type="NCBI Taxonomy" id="161482"/>
    <lineage>
        <taxon>Bacteria</taxon>
        <taxon>Bacillati</taxon>
        <taxon>Actinomycetota</taxon>
        <taxon>Actinomycetes</taxon>
        <taxon>Kitasatosporales</taxon>
        <taxon>Streptomycetaceae</taxon>
        <taxon>Streptomyces</taxon>
    </lineage>
</organism>
<name>A0ABP4JFK5_9ACTN</name>
<proteinExistence type="predicted"/>
<dbReference type="EMBL" id="BAAAIZ010000014">
    <property type="protein sequence ID" value="GAA1418231.1"/>
    <property type="molecule type" value="Genomic_DNA"/>
</dbReference>
<dbReference type="Proteomes" id="UP001500973">
    <property type="component" value="Unassembled WGS sequence"/>
</dbReference>
<dbReference type="RefSeq" id="WP_344010831.1">
    <property type="nucleotide sequence ID" value="NZ_BAAAIZ010000014.1"/>
</dbReference>